<dbReference type="InterPro" id="IPR050358">
    <property type="entry name" value="RSE1/DDB1/CFT1"/>
</dbReference>
<dbReference type="AlphaFoldDB" id="A0A8H7ENM1"/>
<gene>
    <name evidence="2" type="ORF">EC973_002447</name>
</gene>
<reference evidence="2" key="1">
    <citation type="submission" date="2020-01" db="EMBL/GenBank/DDBJ databases">
        <title>Genome Sequencing of Three Apophysomyces-Like Fungal Strains Confirms a Novel Fungal Genus in the Mucoromycota with divergent Burkholderia-like Endosymbiotic Bacteria.</title>
        <authorList>
            <person name="Stajich J.E."/>
            <person name="Macias A.M."/>
            <person name="Carter-House D."/>
            <person name="Lovett B."/>
            <person name="Kasson L.R."/>
            <person name="Berry K."/>
            <person name="Grigoriev I."/>
            <person name="Chang Y."/>
            <person name="Spatafora J."/>
            <person name="Kasson M.T."/>
        </authorList>
    </citation>
    <scope>NUCLEOTIDE SEQUENCE</scope>
    <source>
        <strain evidence="2">NRRL A-21654</strain>
    </source>
</reference>
<dbReference type="PANTHER" id="PTHR10644">
    <property type="entry name" value="DNA REPAIR/RNA PROCESSING CPSF FAMILY"/>
    <property type="match status" value="1"/>
</dbReference>
<organism evidence="2 3">
    <name type="scientific">Apophysomyces ossiformis</name>
    <dbReference type="NCBI Taxonomy" id="679940"/>
    <lineage>
        <taxon>Eukaryota</taxon>
        <taxon>Fungi</taxon>
        <taxon>Fungi incertae sedis</taxon>
        <taxon>Mucoromycota</taxon>
        <taxon>Mucoromycotina</taxon>
        <taxon>Mucoromycetes</taxon>
        <taxon>Mucorales</taxon>
        <taxon>Mucorineae</taxon>
        <taxon>Mucoraceae</taxon>
        <taxon>Apophysomyces</taxon>
    </lineage>
</organism>
<dbReference type="Proteomes" id="UP000605846">
    <property type="component" value="Unassembled WGS sequence"/>
</dbReference>
<dbReference type="Gene3D" id="2.130.10.10">
    <property type="entry name" value="YVTN repeat-like/Quinoprotein amine dehydrogenase"/>
    <property type="match status" value="1"/>
</dbReference>
<accession>A0A8H7ENM1</accession>
<dbReference type="OrthoDB" id="20774at2759"/>
<sequence length="382" mass="42921">MIYLCVGLGHVREHQSDRRQGVVSKSGMDGGALILYRLKKNVENNASESYNVRPVWNQDNLHDGVFAICPHSAGLLFSAGSTLYLYQLYPENGRLAEVTKKTLRFLITSIHVVGDRICITSQTESISFYKFNEDARRLEFLKSDTVARSVHHALVLSSRIAIGLCQSGQVIALHDDPDIIIKTKIGSMRTRYILQHDEDKLAAHVLPWTMDVLTDDQRISSTSEAAKPIIGCTVAGGVVTISRVSEVLYTLLLALQERILAYKPTSPLLGSTRDFQAWYIHRTGGHKNAIHGDIIAMYRRLSLPEQEKIVCFQQKAMIDIIEATYSFLQLCLPSPCTDSEQPEEMKSDYELLACLQDKNGSLPARDIARFFRLVVDSLERYC</sequence>
<name>A0A8H7ENM1_9FUNG</name>
<dbReference type="InterPro" id="IPR004871">
    <property type="entry name" value="RSE1/DDB1/CPSF1_C"/>
</dbReference>
<proteinExistence type="predicted"/>
<dbReference type="EMBL" id="JABAYA010000168">
    <property type="protein sequence ID" value="KAF7722978.1"/>
    <property type="molecule type" value="Genomic_DNA"/>
</dbReference>
<evidence type="ECO:0000313" key="3">
    <source>
        <dbReference type="Proteomes" id="UP000605846"/>
    </source>
</evidence>
<protein>
    <recommendedName>
        <fullName evidence="1">RSE1/DDB1/CPSF1 C-terminal domain-containing protein</fullName>
    </recommendedName>
</protein>
<evidence type="ECO:0000259" key="1">
    <source>
        <dbReference type="Pfam" id="PF03178"/>
    </source>
</evidence>
<comment type="caution">
    <text evidence="2">The sequence shown here is derived from an EMBL/GenBank/DDBJ whole genome shotgun (WGS) entry which is preliminary data.</text>
</comment>
<dbReference type="GO" id="GO:0003676">
    <property type="term" value="F:nucleic acid binding"/>
    <property type="evidence" value="ECO:0007669"/>
    <property type="project" value="InterPro"/>
</dbReference>
<evidence type="ECO:0000313" key="2">
    <source>
        <dbReference type="EMBL" id="KAF7722978.1"/>
    </source>
</evidence>
<dbReference type="InterPro" id="IPR015943">
    <property type="entry name" value="WD40/YVTN_repeat-like_dom_sf"/>
</dbReference>
<feature type="domain" description="RSE1/DDB1/CPSF1 C-terminal" evidence="1">
    <location>
        <begin position="3"/>
        <end position="298"/>
    </location>
</feature>
<dbReference type="GO" id="GO:0005634">
    <property type="term" value="C:nucleus"/>
    <property type="evidence" value="ECO:0007669"/>
    <property type="project" value="InterPro"/>
</dbReference>
<keyword evidence="3" id="KW-1185">Reference proteome</keyword>
<dbReference type="Pfam" id="PF03178">
    <property type="entry name" value="CPSF_A"/>
    <property type="match status" value="1"/>
</dbReference>